<keyword evidence="1" id="KW-0677">Repeat</keyword>
<feature type="coiled-coil region" evidence="2">
    <location>
        <begin position="37"/>
        <end position="90"/>
    </location>
</feature>
<keyword evidence="6" id="KW-1185">Reference proteome</keyword>
<dbReference type="RefSeq" id="XP_045953948.1">
    <property type="nucleotide sequence ID" value="XM_046100610.1"/>
</dbReference>
<feature type="compositionally biased region" description="Basic and acidic residues" evidence="3">
    <location>
        <begin position="1199"/>
        <end position="1209"/>
    </location>
</feature>
<feature type="region of interest" description="Disordered" evidence="3">
    <location>
        <begin position="1144"/>
        <end position="1209"/>
    </location>
</feature>
<feature type="compositionally biased region" description="Acidic residues" evidence="3">
    <location>
        <begin position="1149"/>
        <end position="1171"/>
    </location>
</feature>
<keyword evidence="2" id="KW-0175">Coiled coil</keyword>
<dbReference type="Pfam" id="PF24883">
    <property type="entry name" value="NPHP3_N"/>
    <property type="match status" value="1"/>
</dbReference>
<dbReference type="Gene3D" id="3.40.50.300">
    <property type="entry name" value="P-loop containing nucleotide triphosphate hydrolases"/>
    <property type="match status" value="1"/>
</dbReference>
<protein>
    <recommendedName>
        <fullName evidence="4">Nephrocystin 3-like N-terminal domain-containing protein</fullName>
    </recommendedName>
</protein>
<evidence type="ECO:0000313" key="5">
    <source>
        <dbReference type="EMBL" id="KAH6647436.1"/>
    </source>
</evidence>
<evidence type="ECO:0000259" key="4">
    <source>
        <dbReference type="Pfam" id="PF24883"/>
    </source>
</evidence>
<dbReference type="InterPro" id="IPR056884">
    <property type="entry name" value="NPHP3-like_N"/>
</dbReference>
<accession>A0A9P8UAL4</accession>
<dbReference type="GeneID" id="70129502"/>
<reference evidence="5" key="1">
    <citation type="journal article" date="2021" name="Nat. Commun.">
        <title>Genetic determinants of endophytism in the Arabidopsis root mycobiome.</title>
        <authorList>
            <person name="Mesny F."/>
            <person name="Miyauchi S."/>
            <person name="Thiergart T."/>
            <person name="Pickel B."/>
            <person name="Atanasova L."/>
            <person name="Karlsson M."/>
            <person name="Huettel B."/>
            <person name="Barry K.W."/>
            <person name="Haridas S."/>
            <person name="Chen C."/>
            <person name="Bauer D."/>
            <person name="Andreopoulos W."/>
            <person name="Pangilinan J."/>
            <person name="LaButti K."/>
            <person name="Riley R."/>
            <person name="Lipzen A."/>
            <person name="Clum A."/>
            <person name="Drula E."/>
            <person name="Henrissat B."/>
            <person name="Kohler A."/>
            <person name="Grigoriev I.V."/>
            <person name="Martin F.M."/>
            <person name="Hacquard S."/>
        </authorList>
    </citation>
    <scope>NUCLEOTIDE SEQUENCE</scope>
    <source>
        <strain evidence="5">MPI-SDFR-AT-0073</strain>
    </source>
</reference>
<evidence type="ECO:0000256" key="2">
    <source>
        <dbReference type="SAM" id="Coils"/>
    </source>
</evidence>
<dbReference type="SUPFAM" id="SSF52540">
    <property type="entry name" value="P-loop containing nucleoside triphosphate hydrolases"/>
    <property type="match status" value="1"/>
</dbReference>
<dbReference type="InterPro" id="IPR027417">
    <property type="entry name" value="P-loop_NTPase"/>
</dbReference>
<dbReference type="Proteomes" id="UP000758603">
    <property type="component" value="Unassembled WGS sequence"/>
</dbReference>
<evidence type="ECO:0000313" key="6">
    <source>
        <dbReference type="Proteomes" id="UP000758603"/>
    </source>
</evidence>
<evidence type="ECO:0000256" key="1">
    <source>
        <dbReference type="ARBA" id="ARBA00022737"/>
    </source>
</evidence>
<dbReference type="PANTHER" id="PTHR10039:SF5">
    <property type="entry name" value="NACHT DOMAIN-CONTAINING PROTEIN"/>
    <property type="match status" value="1"/>
</dbReference>
<feature type="domain" description="Nephrocystin 3-like N-terminal" evidence="4">
    <location>
        <begin position="286"/>
        <end position="451"/>
    </location>
</feature>
<dbReference type="AlphaFoldDB" id="A0A9P8UAL4"/>
<dbReference type="PANTHER" id="PTHR10039">
    <property type="entry name" value="AMELOGENIN"/>
    <property type="match status" value="1"/>
</dbReference>
<dbReference type="OrthoDB" id="5086500at2759"/>
<dbReference type="EMBL" id="JAGPXC010000008">
    <property type="protein sequence ID" value="KAH6647436.1"/>
    <property type="molecule type" value="Genomic_DNA"/>
</dbReference>
<comment type="caution">
    <text evidence="5">The sequence shown here is derived from an EMBL/GenBank/DDBJ whole genome shotgun (WGS) entry which is preliminary data.</text>
</comment>
<name>A0A9P8UAL4_9PEZI</name>
<proteinExistence type="predicted"/>
<organism evidence="5 6">
    <name type="scientific">Truncatella angustata</name>
    <dbReference type="NCBI Taxonomy" id="152316"/>
    <lineage>
        <taxon>Eukaryota</taxon>
        <taxon>Fungi</taxon>
        <taxon>Dikarya</taxon>
        <taxon>Ascomycota</taxon>
        <taxon>Pezizomycotina</taxon>
        <taxon>Sordariomycetes</taxon>
        <taxon>Xylariomycetidae</taxon>
        <taxon>Amphisphaeriales</taxon>
        <taxon>Sporocadaceae</taxon>
        <taxon>Truncatella</taxon>
    </lineage>
</organism>
<gene>
    <name evidence="5" type="ORF">BKA67DRAFT_539298</name>
</gene>
<evidence type="ECO:0000256" key="3">
    <source>
        <dbReference type="SAM" id="MobiDB-lite"/>
    </source>
</evidence>
<sequence length="1209" mass="137935">MDPASAIGLAAATAQFLGIAIKATTLCIQIRDNADSSTDLNREIEESIRDVKESRQQLSASSSNQTPRRITDLANKCENLTEDLLQLLQHVRGAGKNISTAKKLFRVMKEGKRVEKLSNLLKEKQRLLESLLVQDISRRFDLQAVEQSQRSALLDSRGQEIVRELLKQQSNINDSTIRLTQDIGSLEVGLTTRLDKTDDIVQTRFDQMQRAADTRSKEAKMKAQRSSEELWRRECQEDFKRSLFFAEMGERRSNIKDAAPGTLNWIFRFEEHHEYKSDSDYESPDLIQWDDFVAWLRSEPSLYWVCGKLGSGKSTLMAHVIDDSRTQTGLELWSRGRRLHVLSFFFWRPGTKLQKSILGLLQSLLYEICQVEAEIVIQLLAELSIDPWRIPTWTEKGLKKAVIAAFGIAQDAQFCIFIDGLDEFLGDYGELVDLIFEIQSLENTKICVASRPELQLVKRLSACKQLHLQDLNHIDIAKYVRQKLSSHVLYCDSTELNGIQYMIISRAEGVFLWAALVTQAVLQGAISADDENTLIQRLERAPEGICDLFEEMLGNVDELHKTSLAFYLKVMDIPCFKTNYYYHPLEHITSVAVITAANMSGPITISESFLKLCKQTETQVVARSAGLLEFRTTHTAEFSYESWKYGCDWFISTTASQPDISMRNLFSPCSRIMYTEPVPYPQVLSYETKTLQWVHRSAHDFICSSQTLEKFGLQLPSSQEVIEKLIEGGMKYFAVAPSYQPGFFDGVIITWFRLEWLLIALRNLERSGSSAALAATDALHAFVCQLDPRELLPSGQEESVLPAEYMFWELCGVNGYLDYVQRRLHIIPPQLYAVMLKITLYRGSWHKPAYELASEFSRLMIQSSNLGKPMSPTSNRHIRYLCGRLDPFHESISYSCVPHGQHKNISRAETLSLAAFSAAVVGFWRNSSDLFIPEVPRSSVEKRRRENQLLYANKVLDDIHTISTAANLYIEIARYGRLRLQLSVLFFQDLLKNNGFLHRARSPDVCALRIVCLPWTYLETRAYDSIYREAIPSSLVPHIFAEVKPLVTLMLSEITTSYSLQFLWLTENVLEEHSKDLEPQFIATKFEAKRCQKLIIGDVCANDQHLNATEQLYARVCTRLYLHHLLESIWINKKNSLRCKRGSTSGSFLDDEESSSSDEEGFADNGEDLTEGQEKRREEQAASIDSISQEEALDDSEWVTDKYEDTDSD</sequence>